<proteinExistence type="predicted"/>
<evidence type="ECO:0000313" key="4">
    <source>
        <dbReference type="Proteomes" id="UP000298805"/>
    </source>
</evidence>
<keyword evidence="4" id="KW-1185">Reference proteome</keyword>
<reference evidence="4" key="1">
    <citation type="submission" date="2018-03" db="EMBL/GenBank/DDBJ databases">
        <title>A comparative analysis of the Nautiliaceae.</title>
        <authorList>
            <person name="Grosche A."/>
            <person name="Smedile F."/>
            <person name="Vetriani C."/>
        </authorList>
    </citation>
    <scope>NUCLEOTIDE SEQUENCE [LARGE SCALE GENOMIC DNA]</scope>
    <source>
        <strain evidence="4">TB6</strain>
    </source>
</reference>
<dbReference type="EMBL" id="CP027432">
    <property type="protein sequence ID" value="QCI28548.1"/>
    <property type="molecule type" value="Genomic_DNA"/>
</dbReference>
<dbReference type="Proteomes" id="UP000298805">
    <property type="component" value="Chromosome"/>
</dbReference>
<protein>
    <submittedName>
        <fullName evidence="1">TIGR02646 family protein</fullName>
    </submittedName>
    <submittedName>
        <fullName evidence="2">Uncharacterized protein (TIGR02646 family)</fullName>
    </submittedName>
</protein>
<evidence type="ECO:0000313" key="3">
    <source>
        <dbReference type="Proteomes" id="UP000272781"/>
    </source>
</evidence>
<sequence length="213" mass="25663">MIKIKKEEPDFFKKAKRKVKSPNISKAWEDENIKQIKSQLREYIISEQKFLCAYCERKLENLTNLSIDHFKKRNLFPDLTLDYNNLFVSCDSATHCERHKDSFSINKEEFKYLIHPVFNNPEYFFEYDLTGHILPKDDLSEFNKKKADFTIKAFNLNDKSLIEDRKKLIEGLIYTLEVFNKIEDYIDYGIDFYFSLLNWLLNNKRRIIENSRN</sequence>
<dbReference type="EMBL" id="RJVK01000001">
    <property type="protein sequence ID" value="ROR40725.1"/>
    <property type="molecule type" value="Genomic_DNA"/>
</dbReference>
<evidence type="ECO:0000313" key="1">
    <source>
        <dbReference type="EMBL" id="QCI28548.1"/>
    </source>
</evidence>
<evidence type="ECO:0000313" key="2">
    <source>
        <dbReference type="EMBL" id="ROR40725.1"/>
    </source>
</evidence>
<name>A0AAJ4RDK9_9BACT</name>
<dbReference type="AlphaFoldDB" id="A0AAJ4RDK9"/>
<dbReference type="RefSeq" id="WP_123351639.1">
    <property type="nucleotide sequence ID" value="NZ_CP027432.2"/>
</dbReference>
<dbReference type="NCBIfam" id="TIGR02646">
    <property type="entry name" value="retron system putative HNH endonuclease"/>
    <property type="match status" value="1"/>
</dbReference>
<accession>A0AAJ4RDK9</accession>
<gene>
    <name evidence="1" type="ORF">C6V80_06105</name>
    <name evidence="2" type="ORF">EDC58_0205</name>
</gene>
<organism evidence="2 3">
    <name type="scientific">Caminibacter pacificus</name>
    <dbReference type="NCBI Taxonomy" id="1424653"/>
    <lineage>
        <taxon>Bacteria</taxon>
        <taxon>Pseudomonadati</taxon>
        <taxon>Campylobacterota</taxon>
        <taxon>Epsilonproteobacteria</taxon>
        <taxon>Nautiliales</taxon>
        <taxon>Nautiliaceae</taxon>
        <taxon>Caminibacter</taxon>
    </lineage>
</organism>
<dbReference type="InterPro" id="IPR013467">
    <property type="entry name" value="HNH78-like"/>
</dbReference>
<reference evidence="2 3" key="2">
    <citation type="submission" date="2018-11" db="EMBL/GenBank/DDBJ databases">
        <title>Genomic Encyclopedia of Type Strains, Phase IV (KMG-IV): sequencing the most valuable type-strain genomes for metagenomic binning, comparative biology and taxonomic classification.</title>
        <authorList>
            <person name="Goeker M."/>
        </authorList>
    </citation>
    <scope>NUCLEOTIDE SEQUENCE [LARGE SCALE GENOMIC DNA]</scope>
    <source>
        <strain evidence="2 3">DSM 27783</strain>
    </source>
</reference>
<reference evidence="1" key="3">
    <citation type="submission" date="2019-06" db="EMBL/GenBank/DDBJ databases">
        <title>A comparative analysis of the Nautiliaceae.</title>
        <authorList>
            <person name="Grosche A."/>
            <person name="Smedile F."/>
            <person name="Vetriani C."/>
        </authorList>
    </citation>
    <scope>NUCLEOTIDE SEQUENCE</scope>
    <source>
        <strain evidence="1">TB6</strain>
    </source>
</reference>
<dbReference type="Proteomes" id="UP000272781">
    <property type="component" value="Unassembled WGS sequence"/>
</dbReference>
<dbReference type="Gene3D" id="1.10.30.50">
    <property type="match status" value="1"/>
</dbReference>